<evidence type="ECO:0000313" key="2">
    <source>
        <dbReference type="Proteomes" id="UP001595556"/>
    </source>
</evidence>
<proteinExistence type="predicted"/>
<organism evidence="1 2">
    <name type="scientific">Piscinibacterium candidicorallinum</name>
    <dbReference type="NCBI Taxonomy" id="1793872"/>
    <lineage>
        <taxon>Bacteria</taxon>
        <taxon>Pseudomonadati</taxon>
        <taxon>Pseudomonadota</taxon>
        <taxon>Betaproteobacteria</taxon>
        <taxon>Burkholderiales</taxon>
        <taxon>Piscinibacterium</taxon>
    </lineage>
</organism>
<keyword evidence="1" id="KW-0238">DNA-binding</keyword>
<dbReference type="Proteomes" id="UP001595556">
    <property type="component" value="Unassembled WGS sequence"/>
</dbReference>
<accession>A0ABV7H3Z4</accession>
<dbReference type="SUPFAM" id="SSF142906">
    <property type="entry name" value="YjbR-like"/>
    <property type="match status" value="1"/>
</dbReference>
<comment type="caution">
    <text evidence="1">The sequence shown here is derived from an EMBL/GenBank/DDBJ whole genome shotgun (WGS) entry which is preliminary data.</text>
</comment>
<protein>
    <submittedName>
        <fullName evidence="1">MmcQ/YjbR family DNA-binding protein</fullName>
    </submittedName>
</protein>
<dbReference type="Pfam" id="PF04237">
    <property type="entry name" value="YjbR"/>
    <property type="match status" value="1"/>
</dbReference>
<gene>
    <name evidence="1" type="ORF">ACFOEN_13485</name>
</gene>
<dbReference type="InterPro" id="IPR007351">
    <property type="entry name" value="YjbR"/>
</dbReference>
<sequence length="122" mass="13558">MSLNLAKATDFCAALPGAVVDLKWGADLCYCIGGRMFAVFQTRDGRTPCEPPSFKADAHRFLELTDRPGIVPAPYLARAKWVRITLLDAMPQDELHALLARSHALIAEKLTRKLRRELGIEP</sequence>
<dbReference type="InterPro" id="IPR058532">
    <property type="entry name" value="YjbR/MT2646/Rv2570-like"/>
</dbReference>
<dbReference type="EMBL" id="JBHRTI010000007">
    <property type="protein sequence ID" value="MFC3148639.1"/>
    <property type="molecule type" value="Genomic_DNA"/>
</dbReference>
<dbReference type="GO" id="GO:0003677">
    <property type="term" value="F:DNA binding"/>
    <property type="evidence" value="ECO:0007669"/>
    <property type="project" value="UniProtKB-KW"/>
</dbReference>
<dbReference type="PANTHER" id="PTHR35145">
    <property type="entry name" value="CYTOPLASMIC PROTEIN-RELATED"/>
    <property type="match status" value="1"/>
</dbReference>
<name>A0ABV7H3Z4_9BURK</name>
<reference evidence="2" key="1">
    <citation type="journal article" date="2019" name="Int. J. Syst. Evol. Microbiol.">
        <title>The Global Catalogue of Microorganisms (GCM) 10K type strain sequencing project: providing services to taxonomists for standard genome sequencing and annotation.</title>
        <authorList>
            <consortium name="The Broad Institute Genomics Platform"/>
            <consortium name="The Broad Institute Genome Sequencing Center for Infectious Disease"/>
            <person name="Wu L."/>
            <person name="Ma J."/>
        </authorList>
    </citation>
    <scope>NUCLEOTIDE SEQUENCE [LARGE SCALE GENOMIC DNA]</scope>
    <source>
        <strain evidence="2">KCTC 52168</strain>
    </source>
</reference>
<dbReference type="RefSeq" id="WP_377304768.1">
    <property type="nucleotide sequence ID" value="NZ_CP180191.1"/>
</dbReference>
<evidence type="ECO:0000313" key="1">
    <source>
        <dbReference type="EMBL" id="MFC3148639.1"/>
    </source>
</evidence>
<dbReference type="PANTHER" id="PTHR35145:SF1">
    <property type="entry name" value="CYTOPLASMIC PROTEIN"/>
    <property type="match status" value="1"/>
</dbReference>
<dbReference type="InterPro" id="IPR038056">
    <property type="entry name" value="YjbR-like_sf"/>
</dbReference>
<dbReference type="Gene3D" id="3.90.1150.30">
    <property type="match status" value="1"/>
</dbReference>
<keyword evidence="2" id="KW-1185">Reference proteome</keyword>